<name>A0ABS3Y5W2_9ACTN</name>
<feature type="transmembrane region" description="Helical" evidence="7">
    <location>
        <begin position="43"/>
        <end position="64"/>
    </location>
</feature>
<dbReference type="SUPFAM" id="SSF103481">
    <property type="entry name" value="Multidrug resistance efflux transporter EmrE"/>
    <property type="match status" value="1"/>
</dbReference>
<evidence type="ECO:0000256" key="7">
    <source>
        <dbReference type="SAM" id="Phobius"/>
    </source>
</evidence>
<feature type="transmembrane region" description="Helical" evidence="7">
    <location>
        <begin position="212"/>
        <end position="230"/>
    </location>
</feature>
<feature type="domain" description="EamA" evidence="8">
    <location>
        <begin position="153"/>
        <end position="281"/>
    </location>
</feature>
<organism evidence="9 10">
    <name type="scientific">Streptomyces smyrnaeus</name>
    <dbReference type="NCBI Taxonomy" id="1387713"/>
    <lineage>
        <taxon>Bacteria</taxon>
        <taxon>Bacillati</taxon>
        <taxon>Actinomycetota</taxon>
        <taxon>Actinomycetes</taxon>
        <taxon>Kitasatosporales</taxon>
        <taxon>Streptomycetaceae</taxon>
        <taxon>Streptomyces</taxon>
    </lineage>
</organism>
<dbReference type="PANTHER" id="PTHR42920">
    <property type="entry name" value="OS03G0707200 PROTEIN-RELATED"/>
    <property type="match status" value="1"/>
</dbReference>
<feature type="transmembrane region" description="Helical" evidence="7">
    <location>
        <begin position="182"/>
        <end position="200"/>
    </location>
</feature>
<comment type="subcellular location">
    <subcellularLocation>
        <location evidence="1">Cell membrane</location>
        <topology evidence="1">Multi-pass membrane protein</topology>
    </subcellularLocation>
</comment>
<evidence type="ECO:0000256" key="6">
    <source>
        <dbReference type="ARBA" id="ARBA00023136"/>
    </source>
</evidence>
<feature type="transmembrane region" description="Helical" evidence="7">
    <location>
        <begin position="76"/>
        <end position="95"/>
    </location>
</feature>
<dbReference type="InterPro" id="IPR051258">
    <property type="entry name" value="Diverse_Substrate_Transporter"/>
</dbReference>
<dbReference type="InterPro" id="IPR037185">
    <property type="entry name" value="EmrE-like"/>
</dbReference>
<keyword evidence="4 7" id="KW-0812">Transmembrane</keyword>
<dbReference type="Pfam" id="PF00892">
    <property type="entry name" value="EamA"/>
    <property type="match status" value="1"/>
</dbReference>
<dbReference type="GeneID" id="96263432"/>
<dbReference type="Proteomes" id="UP000721954">
    <property type="component" value="Unassembled WGS sequence"/>
</dbReference>
<evidence type="ECO:0000313" key="10">
    <source>
        <dbReference type="Proteomes" id="UP000721954"/>
    </source>
</evidence>
<keyword evidence="6 7" id="KW-0472">Membrane</keyword>
<comment type="similarity">
    <text evidence="2">Belongs to the EamA transporter family.</text>
</comment>
<evidence type="ECO:0000256" key="1">
    <source>
        <dbReference type="ARBA" id="ARBA00004651"/>
    </source>
</evidence>
<evidence type="ECO:0000256" key="5">
    <source>
        <dbReference type="ARBA" id="ARBA00022989"/>
    </source>
</evidence>
<keyword evidence="10" id="KW-1185">Reference proteome</keyword>
<comment type="caution">
    <text evidence="9">The sequence shown here is derived from an EMBL/GenBank/DDBJ whole genome shotgun (WGS) entry which is preliminary data.</text>
</comment>
<accession>A0ABS3Y5W2</accession>
<keyword evidence="5 7" id="KW-1133">Transmembrane helix</keyword>
<protein>
    <submittedName>
        <fullName evidence="9">EamA family transporter</fullName>
    </submittedName>
</protein>
<evidence type="ECO:0000259" key="8">
    <source>
        <dbReference type="Pfam" id="PF00892"/>
    </source>
</evidence>
<dbReference type="RefSeq" id="WP_209214536.1">
    <property type="nucleotide sequence ID" value="NZ_JAFFZM010000033.1"/>
</dbReference>
<feature type="transmembrane region" description="Helical" evidence="7">
    <location>
        <begin position="126"/>
        <end position="143"/>
    </location>
</feature>
<feature type="transmembrane region" description="Helical" evidence="7">
    <location>
        <begin position="149"/>
        <end position="170"/>
    </location>
</feature>
<dbReference type="InterPro" id="IPR000620">
    <property type="entry name" value="EamA_dom"/>
</dbReference>
<proteinExistence type="inferred from homology"/>
<keyword evidence="3" id="KW-1003">Cell membrane</keyword>
<dbReference type="Gene3D" id="1.10.3730.20">
    <property type="match status" value="1"/>
</dbReference>
<evidence type="ECO:0000256" key="3">
    <source>
        <dbReference type="ARBA" id="ARBA00022475"/>
    </source>
</evidence>
<sequence>MAASAEPAPGPVPGVVPAPLLVLGAVVSVQTGQALGKGLFDAVGGPLGAVALRLGLAALLLLALWRPRLPTDRRSLLLVLALGTAIAGMNLSYLAMDHLQFGVAMTIQLSGPLAVALLTSRRWSNAAWGLLAAAGTALFALPGTGGQPLSPVGTAWAVASAISMGAYLLLSKRTSTTLSGSGPLALAVCWAAVLTLPFGLAQAGTRLAEPPTLLAGLGVALLSAAAPYSLELAALRRLPARVVGVLQSLEPVAAGCAGLVLLGEHLTTLQWLAICCIALASTGAVLGHWAGGRNPRLSEPCRSTPP</sequence>
<gene>
    <name evidence="9" type="ORF">JW613_32970</name>
</gene>
<evidence type="ECO:0000256" key="2">
    <source>
        <dbReference type="ARBA" id="ARBA00007362"/>
    </source>
</evidence>
<evidence type="ECO:0000313" key="9">
    <source>
        <dbReference type="EMBL" id="MBO8203055.1"/>
    </source>
</evidence>
<feature type="transmembrane region" description="Helical" evidence="7">
    <location>
        <begin position="101"/>
        <end position="119"/>
    </location>
</feature>
<dbReference type="PANTHER" id="PTHR42920:SF5">
    <property type="entry name" value="EAMA DOMAIN-CONTAINING PROTEIN"/>
    <property type="match status" value="1"/>
</dbReference>
<feature type="transmembrane region" description="Helical" evidence="7">
    <location>
        <begin position="242"/>
        <end position="263"/>
    </location>
</feature>
<dbReference type="EMBL" id="JAFFZM010000033">
    <property type="protein sequence ID" value="MBO8203055.1"/>
    <property type="molecule type" value="Genomic_DNA"/>
</dbReference>
<evidence type="ECO:0000256" key="4">
    <source>
        <dbReference type="ARBA" id="ARBA00022692"/>
    </source>
</evidence>
<reference evidence="9 10" key="1">
    <citation type="submission" date="2021-02" db="EMBL/GenBank/DDBJ databases">
        <title>Streptomyces spirodelae sp. nov., isolated from duckweed.</title>
        <authorList>
            <person name="Saimee Y."/>
            <person name="Duangmal K."/>
        </authorList>
    </citation>
    <scope>NUCLEOTIDE SEQUENCE [LARGE SCALE GENOMIC DNA]</scope>
    <source>
        <strain evidence="9 10">DSM 42105</strain>
    </source>
</reference>
<feature type="transmembrane region" description="Helical" evidence="7">
    <location>
        <begin position="269"/>
        <end position="290"/>
    </location>
</feature>